<keyword evidence="2" id="KW-1185">Reference proteome</keyword>
<sequence length="80" mass="9479">MPRPSSPIARLRPARRRSAPRRFVTRTDLHLIVLSGDLAGERARRRGARSSVWTLYSRWEWSMATARAERARRRSRPPWR</sequence>
<dbReference type="Proteomes" id="UP000309174">
    <property type="component" value="Unassembled WGS sequence"/>
</dbReference>
<protein>
    <submittedName>
        <fullName evidence="1">Uncharacterized protein</fullName>
    </submittedName>
</protein>
<evidence type="ECO:0000313" key="1">
    <source>
        <dbReference type="EMBL" id="TMR01746.1"/>
    </source>
</evidence>
<evidence type="ECO:0000313" key="2">
    <source>
        <dbReference type="Proteomes" id="UP000309174"/>
    </source>
</evidence>
<dbReference type="AlphaFoldDB" id="A0A5C4JCM3"/>
<dbReference type="RefSeq" id="WP_138645553.1">
    <property type="nucleotide sequence ID" value="NZ_VCKW01000059.1"/>
</dbReference>
<accession>A0A5C4JCM3</accession>
<name>A0A5C4JCM3_9ACTN</name>
<organism evidence="1 2">
    <name type="scientific">Actinomadura soli</name>
    <dbReference type="NCBI Taxonomy" id="2508997"/>
    <lineage>
        <taxon>Bacteria</taxon>
        <taxon>Bacillati</taxon>
        <taxon>Actinomycetota</taxon>
        <taxon>Actinomycetes</taxon>
        <taxon>Streptosporangiales</taxon>
        <taxon>Thermomonosporaceae</taxon>
        <taxon>Actinomadura</taxon>
    </lineage>
</organism>
<proteinExistence type="predicted"/>
<gene>
    <name evidence="1" type="ORF">ETD83_14010</name>
</gene>
<reference evidence="1 2" key="1">
    <citation type="submission" date="2019-05" db="EMBL/GenBank/DDBJ databases">
        <title>Draft genome sequence of Actinomadura sp. 14C53.</title>
        <authorList>
            <person name="Saricaoglu S."/>
            <person name="Isik K."/>
        </authorList>
    </citation>
    <scope>NUCLEOTIDE SEQUENCE [LARGE SCALE GENOMIC DNA]</scope>
    <source>
        <strain evidence="1 2">14C53</strain>
    </source>
</reference>
<comment type="caution">
    <text evidence="1">The sequence shown here is derived from an EMBL/GenBank/DDBJ whole genome shotgun (WGS) entry which is preliminary data.</text>
</comment>
<dbReference type="EMBL" id="VCKW01000059">
    <property type="protein sequence ID" value="TMR01746.1"/>
    <property type="molecule type" value="Genomic_DNA"/>
</dbReference>